<dbReference type="Gene3D" id="3.40.10.10">
    <property type="entry name" value="DNA Methylphosphotriester Repair Domain"/>
    <property type="match status" value="1"/>
</dbReference>
<dbReference type="Gene3D" id="3.40.570.10">
    <property type="entry name" value="Extracellular Endonuclease, subunit A"/>
    <property type="match status" value="1"/>
</dbReference>
<reference evidence="2 3" key="2">
    <citation type="submission" date="2017-10" db="EMBL/GenBank/DDBJ databases">
        <authorList>
            <person name="Banno H."/>
            <person name="Chua N.-H."/>
        </authorList>
    </citation>
    <scope>NUCLEOTIDE SEQUENCE [LARGE SCALE GENOMIC DNA]</scope>
    <source>
        <strain evidence="2 3">JK623</strain>
    </source>
</reference>
<keyword evidence="3" id="KW-1185">Reference proteome</keyword>
<dbReference type="InterPro" id="IPR044927">
    <property type="entry name" value="Endonuclea_NS_2"/>
</dbReference>
<evidence type="ECO:0000313" key="2">
    <source>
        <dbReference type="EMBL" id="PHU37235.1"/>
    </source>
</evidence>
<dbReference type="RefSeq" id="WP_099386509.1">
    <property type="nucleotide sequence ID" value="NZ_JANSWH010000039.1"/>
</dbReference>
<evidence type="ECO:0000313" key="3">
    <source>
        <dbReference type="Proteomes" id="UP000224563"/>
    </source>
</evidence>
<evidence type="ECO:0000259" key="1">
    <source>
        <dbReference type="Pfam" id="PF13930"/>
    </source>
</evidence>
<feature type="domain" description="Type VII secretion system protein EssD-like" evidence="1">
    <location>
        <begin position="71"/>
        <end position="188"/>
    </location>
</feature>
<dbReference type="EMBL" id="PDYG01000074">
    <property type="protein sequence ID" value="PHU37235.1"/>
    <property type="molecule type" value="Genomic_DNA"/>
</dbReference>
<proteinExistence type="predicted"/>
<accession>A0A2G3E259</accession>
<protein>
    <recommendedName>
        <fullName evidence="1">Type VII secretion system protein EssD-like domain-containing protein</fullName>
    </recommendedName>
</protein>
<sequence>MNRSKKKNRVLLMILTGLLLIFIFSVVKWHLPSEPAVMSDVADYQGVAFSIVNENRPFFDSDDRRREDFEEYQPLDRLGRCGCAYAMLSEETMPQEQRQDISSVHPSGFENENRIYHRCHLIAFSLAGENANDRNLITGTAYMNVQGMKPFESYVHDYIEKTHHHVLYRVTPVFEGRNLVASGVLMEAASIEDEKICFCIYVYNVQPGAEIDYRTGKNRIVDENAQVENTDYIGAVASGKCREYHRIEWVKSGDYDYVVNINTGCIHKKGCAAVKTISRKNCRFYRGDYSELLENGYHLCGICLGQNADCACCANTV</sequence>
<reference evidence="2 3" key="1">
    <citation type="submission" date="2017-10" db="EMBL/GenBank/DDBJ databases">
        <title>Resolving the taxonomy of Roseburia spp., Eubacterium rectale and Agathobacter spp. through phylogenomic analysis.</title>
        <authorList>
            <person name="Sheridan P.O."/>
            <person name="Walker A.W."/>
            <person name="Duncan S.H."/>
            <person name="Scott K.P."/>
            <person name="Toole P.W.O."/>
            <person name="Luis P."/>
            <person name="Flint H.J."/>
        </authorList>
    </citation>
    <scope>NUCLEOTIDE SEQUENCE [LARGE SCALE GENOMIC DNA]</scope>
    <source>
        <strain evidence="2 3">JK623</strain>
    </source>
</reference>
<dbReference type="AlphaFoldDB" id="A0A2G3E259"/>
<organism evidence="2 3">
    <name type="scientific">Agathobacter ruminis</name>
    <dbReference type="NCBI Taxonomy" id="1712665"/>
    <lineage>
        <taxon>Bacteria</taxon>
        <taxon>Bacillati</taxon>
        <taxon>Bacillota</taxon>
        <taxon>Clostridia</taxon>
        <taxon>Lachnospirales</taxon>
        <taxon>Lachnospiraceae</taxon>
        <taxon>Agathobacter</taxon>
    </lineage>
</organism>
<comment type="caution">
    <text evidence="2">The sequence shown here is derived from an EMBL/GenBank/DDBJ whole genome shotgun (WGS) entry which is preliminary data.</text>
</comment>
<dbReference type="SUPFAM" id="SSF57884">
    <property type="entry name" value="Ada DNA repair protein, N-terminal domain (N-Ada 10)"/>
    <property type="match status" value="1"/>
</dbReference>
<name>A0A2G3E259_9FIRM</name>
<dbReference type="InterPro" id="IPR035451">
    <property type="entry name" value="Ada-like_dom_sf"/>
</dbReference>
<dbReference type="InterPro" id="IPR044929">
    <property type="entry name" value="DNA/RNA_non-sp_Endonuclease_sf"/>
</dbReference>
<gene>
    <name evidence="2" type="ORF">CSX02_09530</name>
</gene>
<dbReference type="Pfam" id="PF13930">
    <property type="entry name" value="Endonuclea_NS_2"/>
    <property type="match status" value="1"/>
</dbReference>
<dbReference type="Proteomes" id="UP000224563">
    <property type="component" value="Unassembled WGS sequence"/>
</dbReference>